<accession>A0A3N3DT22</accession>
<dbReference type="AlphaFoldDB" id="A0A3N3DT22"/>
<protein>
    <submittedName>
        <fullName evidence="1">Uncharacterized protein</fullName>
    </submittedName>
</protein>
<name>A0A3N3DT22_9VIBR</name>
<dbReference type="EMBL" id="RKIK01000128">
    <property type="protein sequence ID" value="ROV57643.1"/>
    <property type="molecule type" value="Genomic_DNA"/>
</dbReference>
<comment type="caution">
    <text evidence="1">The sequence shown here is derived from an EMBL/GenBank/DDBJ whole genome shotgun (WGS) entry which is preliminary data.</text>
</comment>
<reference evidence="1 2" key="1">
    <citation type="submission" date="2018-11" db="EMBL/GenBank/DDBJ databases">
        <title>Vibrio ponticus strain CAIM 1751 pathogenic for the snapper Lutjanus guttatus.</title>
        <authorList>
            <person name="Soto-Rodriguez S."/>
            <person name="Lozano-Olvera R."/>
            <person name="Gomez-Gil B."/>
        </authorList>
    </citation>
    <scope>NUCLEOTIDE SEQUENCE [LARGE SCALE GENOMIC DNA]</scope>
    <source>
        <strain evidence="1 2">CAIM 1751</strain>
    </source>
</reference>
<evidence type="ECO:0000313" key="1">
    <source>
        <dbReference type="EMBL" id="ROV57643.1"/>
    </source>
</evidence>
<organism evidence="1 2">
    <name type="scientific">Vibrio ponticus</name>
    <dbReference type="NCBI Taxonomy" id="265668"/>
    <lineage>
        <taxon>Bacteria</taxon>
        <taxon>Pseudomonadati</taxon>
        <taxon>Pseudomonadota</taxon>
        <taxon>Gammaproteobacteria</taxon>
        <taxon>Vibrionales</taxon>
        <taxon>Vibrionaceae</taxon>
        <taxon>Vibrio</taxon>
    </lineage>
</organism>
<gene>
    <name evidence="1" type="ORF">EGH82_22165</name>
</gene>
<proteinExistence type="predicted"/>
<dbReference type="RefSeq" id="WP_123783731.1">
    <property type="nucleotide sequence ID" value="NZ_RKIK01000128.1"/>
</dbReference>
<evidence type="ECO:0000313" key="2">
    <source>
        <dbReference type="Proteomes" id="UP000278792"/>
    </source>
</evidence>
<sequence>MTDLQQAICDIKADELNCVDFDSVQWQTFVQGNSELFAKVQQTKPDSSVNHHLLGLLTKNHVEVLSRIEAHQQSVQAMQQALSQKVGEKHAASFHYRDGEQLVFITHLWLYLQGYMAMDFSLANDHAEQSATALIRAVGGDVQEIRSDFMSSFYQGKGHSNSNEPTNPLIKWIRRLFE</sequence>
<dbReference type="Proteomes" id="UP000278792">
    <property type="component" value="Unassembled WGS sequence"/>
</dbReference>